<dbReference type="PANTHER" id="PTHR30075">
    <property type="entry name" value="GLYCYL-TRNA SYNTHETASE"/>
    <property type="match status" value="1"/>
</dbReference>
<dbReference type="HAMAP" id="MF_00255">
    <property type="entry name" value="Gly_tRNA_synth_beta"/>
    <property type="match status" value="1"/>
</dbReference>
<protein>
    <recommendedName>
        <fullName evidence="2">glycine--tRNA ligase</fullName>
        <ecNumber evidence="2">6.1.1.14</ecNumber>
    </recommendedName>
</protein>
<dbReference type="AlphaFoldDB" id="A0A830HSS1"/>
<dbReference type="GO" id="GO:0006426">
    <property type="term" value="P:glycyl-tRNA aminoacylation"/>
    <property type="evidence" value="ECO:0007669"/>
    <property type="project" value="InterPro"/>
</dbReference>
<sequence length="1177" mass="126310">MSATHTCGVNLGFNLRTCGIIPRNRVHNTNATWFTRPRPLQPARTNHAAVFALSRATSSSPTALSSTSVGASVGAAVDVNDLDAPSSSSTSSQSKSQQSTQPASPVSFQSAIQRLQNFWSKNHNCIISMPTNSEVGAGTMNPNTFLRSLGPEPWSVCYPEPSVRPDDSRYGENPNRIQQHTQFQVLLKPDPGNAQQLYLQSLEALGCDVRRHDVRFVEDNWESPALGAWGLGWEVWYDGMEVTQFTYFQQVGGLPCDPPAVEITYGLERLLMALQGVDHFKDIVYSDTTGTTYGEVYLQNEMEFSSYQLDEGNVENHRRRYDTYVGEAAALIEARLPLPAYAHVLKASHAFNVLDARGAVGPTERAQLFADMRNLARGCAGLFLERREELGHPLGNASADTAPAPPEPPVTATTDAVDPRAFVIEIGTEELPPREASLAADALAASVKGVVDELNLDHGDVTSVHTPRRAACLVDRLATQTKAFTETIRGPPAAKCYDDDGAPTKAVQGFLKKNGASVDDLTIAVDPSAGKKDAGVEYVWLKRDVPATAAGPSLAAALQESVPKALANVSWKTMRWDQGEKHKSYPRPVRWVLSMHGETPLGLSLFGVTSGKTTVGARIGSEEPKLEVSSAESYADVLSSKGHVSFLVPTERRAEIRRIAEHVASTVGGRVPPTADTESLLDEVTGLVESPEGVSGEFDASFLALPRPVLEIVMKKHQRYFAVEKEDGSALLPSFVAIANQPCDPSACRTGYEKVLQARLEDALFYYEADRSTPIEEHNARLDGTVFHPRLGTLLDKCKRVQALVQPVGKLVGCSDEAIAQAEDASAYMSFDLASQVVMEFPTLAGTMASHYASAAGQSDAVATALGDAYLPKDSGVSSVVDVPSSESGHLLALCDKLDAFVGLYRVGCAPQANADPFGMRRLAYGVLALLMGPTNPALSGTTTSVPCNSADVTSLVAHVLKNLESSGDLREAEKASSEEEGKGKKKKKKVQADGTADDMVDFLNRRLYQLLADAKAAPVEAIRAVQGVRGDPRLVASTLQFLAPKLADGSLADLLGSYVRCVRIRSKNAEAVEAAGCGASGADALGAIDTSLFENDSEKELYEALSVAYEKYDKDMDLKSWIAMSSPLVDPASNFFDGTLVIADDESLRANRLKLVSALVGLADGVVDVTELTGLF</sequence>
<accession>A0A830HSS1</accession>
<dbReference type="InterPro" id="IPR045864">
    <property type="entry name" value="aa-tRNA-synth_II/BPL/LPL"/>
</dbReference>
<evidence type="ECO:0000313" key="11">
    <source>
        <dbReference type="Proteomes" id="UP000660262"/>
    </source>
</evidence>
<dbReference type="Pfam" id="PF02092">
    <property type="entry name" value="tRNA_synt_2f"/>
    <property type="match status" value="1"/>
</dbReference>
<comment type="catalytic activity">
    <reaction evidence="8">
        <text>tRNA(Gly) + glycine + ATP = glycyl-tRNA(Gly) + AMP + diphosphate</text>
        <dbReference type="Rhea" id="RHEA:16013"/>
        <dbReference type="Rhea" id="RHEA-COMP:9664"/>
        <dbReference type="Rhea" id="RHEA-COMP:9683"/>
        <dbReference type="ChEBI" id="CHEBI:30616"/>
        <dbReference type="ChEBI" id="CHEBI:33019"/>
        <dbReference type="ChEBI" id="CHEBI:57305"/>
        <dbReference type="ChEBI" id="CHEBI:78442"/>
        <dbReference type="ChEBI" id="CHEBI:78522"/>
        <dbReference type="ChEBI" id="CHEBI:456215"/>
        <dbReference type="EC" id="6.1.1.14"/>
    </reaction>
</comment>
<dbReference type="GO" id="GO:0005524">
    <property type="term" value="F:ATP binding"/>
    <property type="evidence" value="ECO:0007669"/>
    <property type="project" value="UniProtKB-KW"/>
</dbReference>
<keyword evidence="7" id="KW-0030">Aminoacyl-tRNA synthetase</keyword>
<dbReference type="Pfam" id="PF02091">
    <property type="entry name" value="tRNA-synt_2e"/>
    <property type="match status" value="1"/>
</dbReference>
<dbReference type="Gene3D" id="3.30.930.10">
    <property type="entry name" value="Bira Bifunctional Protein, Domain 2"/>
    <property type="match status" value="1"/>
</dbReference>
<dbReference type="EC" id="6.1.1.14" evidence="2"/>
<proteinExistence type="inferred from homology"/>
<evidence type="ECO:0000313" key="10">
    <source>
        <dbReference type="EMBL" id="GHP10194.1"/>
    </source>
</evidence>
<feature type="region of interest" description="Disordered" evidence="9">
    <location>
        <begin position="393"/>
        <end position="414"/>
    </location>
</feature>
<feature type="compositionally biased region" description="Basic and acidic residues" evidence="9">
    <location>
        <begin position="969"/>
        <end position="983"/>
    </location>
</feature>
<keyword evidence="6" id="KW-0648">Protein biosynthesis</keyword>
<dbReference type="InterPro" id="IPR006194">
    <property type="entry name" value="Gly-tRNA-synth_heterodimer"/>
</dbReference>
<dbReference type="HAMAP" id="MF_00254">
    <property type="entry name" value="Gly_tRNA_synth_alpha"/>
    <property type="match status" value="1"/>
</dbReference>
<dbReference type="PROSITE" id="PS50861">
    <property type="entry name" value="AA_TRNA_LIGASE_II_GLYAB"/>
    <property type="match status" value="2"/>
</dbReference>
<name>A0A830HSS1_9CHLO</name>
<evidence type="ECO:0000256" key="4">
    <source>
        <dbReference type="ARBA" id="ARBA00022741"/>
    </source>
</evidence>
<dbReference type="FunFam" id="3.30.930.10:FF:000006">
    <property type="entry name" value="Glycine--tRNA ligase alpha subunit"/>
    <property type="match status" value="1"/>
</dbReference>
<dbReference type="PANTHER" id="PTHR30075:SF2">
    <property type="entry name" value="GLYCINE--TRNA LIGASE, CHLOROPLASTIC_MITOCHONDRIAL 2"/>
    <property type="match status" value="1"/>
</dbReference>
<evidence type="ECO:0000256" key="6">
    <source>
        <dbReference type="ARBA" id="ARBA00022917"/>
    </source>
</evidence>
<evidence type="ECO:0000256" key="5">
    <source>
        <dbReference type="ARBA" id="ARBA00022840"/>
    </source>
</evidence>
<reference evidence="10" key="1">
    <citation type="submission" date="2020-10" db="EMBL/GenBank/DDBJ databases">
        <title>Unveiling of a novel bifunctional photoreceptor, Dualchrome1, isolated from a cosmopolitan green alga.</title>
        <authorList>
            <person name="Suzuki S."/>
            <person name="Kawachi M."/>
        </authorList>
    </citation>
    <scope>NUCLEOTIDE SEQUENCE</scope>
    <source>
        <strain evidence="10">NIES 2893</strain>
    </source>
</reference>
<dbReference type="PRINTS" id="PR01044">
    <property type="entry name" value="TRNASYNTHGA"/>
</dbReference>
<keyword evidence="11" id="KW-1185">Reference proteome</keyword>
<dbReference type="Gene3D" id="1.20.58.180">
    <property type="entry name" value="Class II aaRS and biotin synthetases, domain 2"/>
    <property type="match status" value="1"/>
</dbReference>
<gene>
    <name evidence="10" type="ORF">PPROV_000892600</name>
</gene>
<evidence type="ECO:0000256" key="2">
    <source>
        <dbReference type="ARBA" id="ARBA00012829"/>
    </source>
</evidence>
<feature type="region of interest" description="Disordered" evidence="9">
    <location>
        <begin position="969"/>
        <end position="991"/>
    </location>
</feature>
<comment type="caution">
    <text evidence="10">The sequence shown here is derived from an EMBL/GenBank/DDBJ whole genome shotgun (WGS) entry which is preliminary data.</text>
</comment>
<dbReference type="SUPFAM" id="SSF55681">
    <property type="entry name" value="Class II aaRS and biotin synthetases"/>
    <property type="match status" value="1"/>
</dbReference>
<dbReference type="InterPro" id="IPR015944">
    <property type="entry name" value="Gly-tRNA-synth_bsu"/>
</dbReference>
<dbReference type="OrthoDB" id="1545at2759"/>
<dbReference type="GO" id="GO:0004820">
    <property type="term" value="F:glycine-tRNA ligase activity"/>
    <property type="evidence" value="ECO:0007669"/>
    <property type="project" value="UniProtKB-EC"/>
</dbReference>
<dbReference type="NCBIfam" id="TIGR00211">
    <property type="entry name" value="glyS"/>
    <property type="match status" value="1"/>
</dbReference>
<keyword evidence="3" id="KW-0436">Ligase</keyword>
<dbReference type="GO" id="GO:0005737">
    <property type="term" value="C:cytoplasm"/>
    <property type="evidence" value="ECO:0007669"/>
    <property type="project" value="InterPro"/>
</dbReference>
<keyword evidence="4" id="KW-0547">Nucleotide-binding</keyword>
<comment type="similarity">
    <text evidence="1">Belongs to the class-II aminoacyl-tRNA synthetase family.</text>
</comment>
<evidence type="ECO:0000256" key="7">
    <source>
        <dbReference type="ARBA" id="ARBA00023146"/>
    </source>
</evidence>
<evidence type="ECO:0000256" key="3">
    <source>
        <dbReference type="ARBA" id="ARBA00022598"/>
    </source>
</evidence>
<dbReference type="Proteomes" id="UP000660262">
    <property type="component" value="Unassembled WGS sequence"/>
</dbReference>
<keyword evidence="5" id="KW-0067">ATP-binding</keyword>
<feature type="compositionally biased region" description="Low complexity" evidence="9">
    <location>
        <begin position="80"/>
        <end position="104"/>
    </location>
</feature>
<dbReference type="NCBIfam" id="NF006827">
    <property type="entry name" value="PRK09348.1"/>
    <property type="match status" value="1"/>
</dbReference>
<evidence type="ECO:0000256" key="9">
    <source>
        <dbReference type="SAM" id="MobiDB-lite"/>
    </source>
</evidence>
<dbReference type="NCBIfam" id="TIGR00388">
    <property type="entry name" value="glyQ"/>
    <property type="match status" value="1"/>
</dbReference>
<dbReference type="EMBL" id="BNJQ01000028">
    <property type="protein sequence ID" value="GHP10194.1"/>
    <property type="molecule type" value="Genomic_DNA"/>
</dbReference>
<organism evidence="10 11">
    <name type="scientific">Pycnococcus provasolii</name>
    <dbReference type="NCBI Taxonomy" id="41880"/>
    <lineage>
        <taxon>Eukaryota</taxon>
        <taxon>Viridiplantae</taxon>
        <taxon>Chlorophyta</taxon>
        <taxon>Pseudoscourfieldiophyceae</taxon>
        <taxon>Pseudoscourfieldiales</taxon>
        <taxon>Pycnococcaceae</taxon>
        <taxon>Pycnococcus</taxon>
    </lineage>
</organism>
<evidence type="ECO:0000256" key="8">
    <source>
        <dbReference type="ARBA" id="ARBA00047937"/>
    </source>
</evidence>
<evidence type="ECO:0000256" key="1">
    <source>
        <dbReference type="ARBA" id="ARBA00008226"/>
    </source>
</evidence>
<dbReference type="InterPro" id="IPR002310">
    <property type="entry name" value="Gly-tRNA_ligase_asu"/>
</dbReference>
<feature type="region of interest" description="Disordered" evidence="9">
    <location>
        <begin position="80"/>
        <end position="107"/>
    </location>
</feature>